<keyword evidence="3" id="KW-1185">Reference proteome</keyword>
<feature type="compositionally biased region" description="Basic residues" evidence="1">
    <location>
        <begin position="90"/>
        <end position="111"/>
    </location>
</feature>
<feature type="signal peptide" evidence="2">
    <location>
        <begin position="1"/>
        <end position="20"/>
    </location>
</feature>
<name>A0A7I4XUR6_HAECO</name>
<dbReference type="WBParaSite" id="HCON_00009090-00001">
    <property type="protein sequence ID" value="HCON_00009090-00001"/>
    <property type="gene ID" value="HCON_00009090"/>
</dbReference>
<keyword evidence="2" id="KW-0732">Signal</keyword>
<evidence type="ECO:0000313" key="4">
    <source>
        <dbReference type="WBParaSite" id="HCON_00009090-00001"/>
    </source>
</evidence>
<evidence type="ECO:0000256" key="1">
    <source>
        <dbReference type="SAM" id="MobiDB-lite"/>
    </source>
</evidence>
<sequence length="117" mass="12937">MWLPLSTLFLFFSIARIAESKPDASTEIAFADTRGNDVDDEDDVQDPASRKLDVVPENPLPGMMSLGDGSLQEPLTEMSNQQFDNEPSVRRVKRKSGGKKALRNRKTKVNKGSKPSS</sequence>
<reference evidence="4" key="1">
    <citation type="submission" date="2020-12" db="UniProtKB">
        <authorList>
            <consortium name="WormBaseParasite"/>
        </authorList>
    </citation>
    <scope>IDENTIFICATION</scope>
    <source>
        <strain evidence="4">MHco3</strain>
    </source>
</reference>
<dbReference type="AlphaFoldDB" id="A0A7I4XUR6"/>
<dbReference type="Proteomes" id="UP000025227">
    <property type="component" value="Unplaced"/>
</dbReference>
<feature type="region of interest" description="Disordered" evidence="1">
    <location>
        <begin position="23"/>
        <end position="117"/>
    </location>
</feature>
<proteinExistence type="predicted"/>
<organism evidence="3 4">
    <name type="scientific">Haemonchus contortus</name>
    <name type="common">Barber pole worm</name>
    <dbReference type="NCBI Taxonomy" id="6289"/>
    <lineage>
        <taxon>Eukaryota</taxon>
        <taxon>Metazoa</taxon>
        <taxon>Ecdysozoa</taxon>
        <taxon>Nematoda</taxon>
        <taxon>Chromadorea</taxon>
        <taxon>Rhabditida</taxon>
        <taxon>Rhabditina</taxon>
        <taxon>Rhabditomorpha</taxon>
        <taxon>Strongyloidea</taxon>
        <taxon>Trichostrongylidae</taxon>
        <taxon>Haemonchus</taxon>
    </lineage>
</organism>
<evidence type="ECO:0000256" key="2">
    <source>
        <dbReference type="SAM" id="SignalP"/>
    </source>
</evidence>
<evidence type="ECO:0000313" key="3">
    <source>
        <dbReference type="Proteomes" id="UP000025227"/>
    </source>
</evidence>
<protein>
    <submittedName>
        <fullName evidence="4">Secreted protein</fullName>
    </submittedName>
</protein>
<feature type="chain" id="PRO_5029566632" evidence="2">
    <location>
        <begin position="21"/>
        <end position="117"/>
    </location>
</feature>
<accession>A0A7I4XUR6</accession>